<dbReference type="Proteomes" id="UP001149090">
    <property type="component" value="Unassembled WGS sequence"/>
</dbReference>
<sequence>MEEPFKIPNIPNSLDSKELYEFTTMPNHSLWMNSTNMNLPSHLLTNFHQTHPSFHSHNMHHFLNNNLNHYYLNHHLSISNSNPNVDQNLKNFNPTCNPNYNPNYNPNMPHSPLNSTNNPACNPIYNPIYNPMFNPFINFYFDATYNIDQKSSIININSTTQILQNFLMRPLSSNEKPNRKNPSFGVIIDLYLKSKIRNKKSKSKPAKYQINLKKNEKLISSGICSEELCGFILDRKYLTKKPTKN</sequence>
<name>A0A9Q0L6G0_ANAIG</name>
<protein>
    <submittedName>
        <fullName evidence="1">Uncharacterized protein</fullName>
    </submittedName>
</protein>
<reference evidence="1" key="1">
    <citation type="submission" date="2022-10" db="EMBL/GenBank/DDBJ databases">
        <title>Novel sulphate-reducing endosymbionts in the free-living metamonad Anaeramoeba.</title>
        <authorList>
            <person name="Jerlstrom-Hultqvist J."/>
            <person name="Cepicka I."/>
            <person name="Gallot-Lavallee L."/>
            <person name="Salas-Leiva D."/>
            <person name="Curtis B.A."/>
            <person name="Zahonova K."/>
            <person name="Pipaliya S."/>
            <person name="Dacks J."/>
            <person name="Roger A.J."/>
        </authorList>
    </citation>
    <scope>NUCLEOTIDE SEQUENCE</scope>
    <source>
        <strain evidence="1">BMAN</strain>
    </source>
</reference>
<comment type="caution">
    <text evidence="1">The sequence shown here is derived from an EMBL/GenBank/DDBJ whole genome shotgun (WGS) entry which is preliminary data.</text>
</comment>
<dbReference type="EMBL" id="JAPDFW010000136">
    <property type="protein sequence ID" value="KAJ5066888.1"/>
    <property type="molecule type" value="Genomic_DNA"/>
</dbReference>
<keyword evidence="2" id="KW-1185">Reference proteome</keyword>
<evidence type="ECO:0000313" key="2">
    <source>
        <dbReference type="Proteomes" id="UP001149090"/>
    </source>
</evidence>
<dbReference type="AlphaFoldDB" id="A0A9Q0L6G0"/>
<organism evidence="1 2">
    <name type="scientific">Anaeramoeba ignava</name>
    <name type="common">Anaerobic marine amoeba</name>
    <dbReference type="NCBI Taxonomy" id="1746090"/>
    <lineage>
        <taxon>Eukaryota</taxon>
        <taxon>Metamonada</taxon>
        <taxon>Anaeramoebidae</taxon>
        <taxon>Anaeramoeba</taxon>
    </lineage>
</organism>
<evidence type="ECO:0000313" key="1">
    <source>
        <dbReference type="EMBL" id="KAJ5066888.1"/>
    </source>
</evidence>
<proteinExistence type="predicted"/>
<gene>
    <name evidence="1" type="ORF">M0811_03232</name>
</gene>
<accession>A0A9Q0L6G0</accession>